<dbReference type="InterPro" id="IPR001650">
    <property type="entry name" value="Helicase_C-like"/>
</dbReference>
<dbReference type="InterPro" id="IPR027417">
    <property type="entry name" value="P-loop_NTPase"/>
</dbReference>
<comment type="caution">
    <text evidence="2">The sequence shown here is derived from an EMBL/GenBank/DDBJ whole genome shotgun (WGS) entry which is preliminary data.</text>
</comment>
<organism evidence="2 4">
    <name type="scientific">Didymodactylos carnosus</name>
    <dbReference type="NCBI Taxonomy" id="1234261"/>
    <lineage>
        <taxon>Eukaryota</taxon>
        <taxon>Metazoa</taxon>
        <taxon>Spiralia</taxon>
        <taxon>Gnathifera</taxon>
        <taxon>Rotifera</taxon>
        <taxon>Eurotatoria</taxon>
        <taxon>Bdelloidea</taxon>
        <taxon>Philodinida</taxon>
        <taxon>Philodinidae</taxon>
        <taxon>Didymodactylos</taxon>
    </lineage>
</organism>
<keyword evidence="4" id="KW-1185">Reference proteome</keyword>
<protein>
    <recommendedName>
        <fullName evidence="1">Helicase C-terminal domain-containing protein</fullName>
    </recommendedName>
</protein>
<dbReference type="PANTHER" id="PTHR47958">
    <property type="entry name" value="ATP-DEPENDENT RNA HELICASE DBP3"/>
    <property type="match status" value="1"/>
</dbReference>
<dbReference type="PROSITE" id="PS51194">
    <property type="entry name" value="HELICASE_CTER"/>
    <property type="match status" value="1"/>
</dbReference>
<dbReference type="OrthoDB" id="10265785at2759"/>
<feature type="domain" description="Helicase C-terminal" evidence="1">
    <location>
        <begin position="1"/>
        <end position="113"/>
    </location>
</feature>
<dbReference type="AlphaFoldDB" id="A0A815ULQ3"/>
<feature type="non-terminal residue" evidence="2">
    <location>
        <position position="1"/>
    </location>
</feature>
<dbReference type="Proteomes" id="UP000663829">
    <property type="component" value="Unassembled WGS sequence"/>
</dbReference>
<evidence type="ECO:0000313" key="3">
    <source>
        <dbReference type="EMBL" id="CAF4375553.1"/>
    </source>
</evidence>
<name>A0A815ULQ3_9BILA</name>
<evidence type="ECO:0000313" key="2">
    <source>
        <dbReference type="EMBL" id="CAF1515576.1"/>
    </source>
</evidence>
<accession>A0A815ULQ3</accession>
<dbReference type="EMBL" id="CAJOBC010088987">
    <property type="protein sequence ID" value="CAF4375553.1"/>
    <property type="molecule type" value="Genomic_DNA"/>
</dbReference>
<dbReference type="SUPFAM" id="SSF52540">
    <property type="entry name" value="P-loop containing nucleoside triphosphate hydrolases"/>
    <property type="match status" value="1"/>
</dbReference>
<dbReference type="Gene3D" id="3.40.50.300">
    <property type="entry name" value="P-loop containing nucleotide triphosphate hydrolases"/>
    <property type="match status" value="1"/>
</dbReference>
<evidence type="ECO:0000313" key="4">
    <source>
        <dbReference type="Proteomes" id="UP000663829"/>
    </source>
</evidence>
<dbReference type="EMBL" id="CAJNOQ010023444">
    <property type="protein sequence ID" value="CAF1515576.1"/>
    <property type="molecule type" value="Genomic_DNA"/>
</dbReference>
<proteinExistence type="predicted"/>
<evidence type="ECO:0000259" key="1">
    <source>
        <dbReference type="PROSITE" id="PS51194"/>
    </source>
</evidence>
<dbReference type="Proteomes" id="UP000681722">
    <property type="component" value="Unassembled WGS sequence"/>
</dbReference>
<reference evidence="2" key="1">
    <citation type="submission" date="2021-02" db="EMBL/GenBank/DDBJ databases">
        <authorList>
            <person name="Nowell W R."/>
        </authorList>
    </citation>
    <scope>NUCLEOTIDE SEQUENCE</scope>
</reference>
<gene>
    <name evidence="2" type="ORF">GPM918_LOCUS37313</name>
    <name evidence="3" type="ORF">SRO942_LOCUS38075</name>
</gene>
<dbReference type="Pfam" id="PF00271">
    <property type="entry name" value="Helicase_C"/>
    <property type="match status" value="1"/>
</dbReference>
<sequence>EWKLDTLFDLYDTLAIAQVIIFCNTRQKTEWLREKMNDRGFPASLIEFRMGTTRVLVITGLPSCNIGVRQLPLIINYELPSDNESYVQRVGRRGRFGRKGVIINFATKEEYKT</sequence>